<keyword evidence="3" id="KW-1185">Reference proteome</keyword>
<comment type="caution">
    <text evidence="2">The sequence shown here is derived from an EMBL/GenBank/DDBJ whole genome shotgun (WGS) entry which is preliminary data.</text>
</comment>
<dbReference type="RefSeq" id="WP_191615128.1">
    <property type="nucleotide sequence ID" value="NZ_JACYFG010000002.1"/>
</dbReference>
<dbReference type="EMBL" id="JACYFG010000002">
    <property type="protein sequence ID" value="MBD5777999.1"/>
    <property type="molecule type" value="Genomic_DNA"/>
</dbReference>
<reference evidence="2" key="1">
    <citation type="submission" date="2020-09" db="EMBL/GenBank/DDBJ databases">
        <title>Pelagicoccus enzymogenes sp. nov. with an EPS production, isolated from marine sediment.</title>
        <authorList>
            <person name="Feng X."/>
        </authorList>
    </citation>
    <scope>NUCLEOTIDE SEQUENCE</scope>
    <source>
        <strain evidence="2">NFK12</strain>
    </source>
</reference>
<evidence type="ECO:0000313" key="3">
    <source>
        <dbReference type="Proteomes" id="UP000622317"/>
    </source>
</evidence>
<feature type="compositionally biased region" description="Polar residues" evidence="1">
    <location>
        <begin position="23"/>
        <end position="33"/>
    </location>
</feature>
<evidence type="ECO:0000313" key="2">
    <source>
        <dbReference type="EMBL" id="MBD5777999.1"/>
    </source>
</evidence>
<proteinExistence type="predicted"/>
<evidence type="ECO:0000256" key="1">
    <source>
        <dbReference type="SAM" id="MobiDB-lite"/>
    </source>
</evidence>
<feature type="compositionally biased region" description="Basic and acidic residues" evidence="1">
    <location>
        <begin position="62"/>
        <end position="73"/>
    </location>
</feature>
<name>A0A927F405_9BACT</name>
<sequence length="73" mass="8106">MKKKTVSERGTGQGSESPPPPYNTNLDPDNATSPLEFDERIEEGKVHFFPEGGPEEPPVRNFTKEYGLKIDTA</sequence>
<gene>
    <name evidence="2" type="ORF">IEN85_00635</name>
</gene>
<dbReference type="AlphaFoldDB" id="A0A927F405"/>
<accession>A0A927F405</accession>
<dbReference type="Proteomes" id="UP000622317">
    <property type="component" value="Unassembled WGS sequence"/>
</dbReference>
<protein>
    <submittedName>
        <fullName evidence="2">Uncharacterized protein</fullName>
    </submittedName>
</protein>
<organism evidence="2 3">
    <name type="scientific">Pelagicoccus enzymogenes</name>
    <dbReference type="NCBI Taxonomy" id="2773457"/>
    <lineage>
        <taxon>Bacteria</taxon>
        <taxon>Pseudomonadati</taxon>
        <taxon>Verrucomicrobiota</taxon>
        <taxon>Opitutia</taxon>
        <taxon>Puniceicoccales</taxon>
        <taxon>Pelagicoccaceae</taxon>
        <taxon>Pelagicoccus</taxon>
    </lineage>
</organism>
<feature type="region of interest" description="Disordered" evidence="1">
    <location>
        <begin position="1"/>
        <end position="73"/>
    </location>
</feature>